<keyword evidence="2 5" id="KW-0812">Transmembrane</keyword>
<protein>
    <recommendedName>
        <fullName evidence="7">CvpA family protein</fullName>
    </recommendedName>
</protein>
<reference evidence="6" key="1">
    <citation type="submission" date="2024-02" db="EMBL/GenBank/DDBJ databases">
        <title>Sediminibacterium planktonica sp. nov. and Sediminibacterium longus sp. nov., isolated from surface lake and river water.</title>
        <authorList>
            <person name="Watanabe K."/>
            <person name="Takemine S."/>
            <person name="Ishii Y."/>
            <person name="Ogata Y."/>
            <person name="Shindo C."/>
            <person name="Suda W."/>
        </authorList>
    </citation>
    <scope>NUCLEOTIDE SEQUENCE</scope>
    <source>
        <strain evidence="6">KACHI17</strain>
    </source>
</reference>
<evidence type="ECO:0000256" key="5">
    <source>
        <dbReference type="SAM" id="Phobius"/>
    </source>
</evidence>
<feature type="transmembrane region" description="Helical" evidence="5">
    <location>
        <begin position="51"/>
        <end position="72"/>
    </location>
</feature>
<keyword evidence="3 5" id="KW-1133">Transmembrane helix</keyword>
<evidence type="ECO:0000256" key="3">
    <source>
        <dbReference type="ARBA" id="ARBA00022989"/>
    </source>
</evidence>
<dbReference type="PANTHER" id="PTHR37306:SF1">
    <property type="entry name" value="COLICIN V PRODUCTION PROTEIN"/>
    <property type="match status" value="1"/>
</dbReference>
<comment type="subcellular location">
    <subcellularLocation>
        <location evidence="1">Membrane</location>
        <topology evidence="1">Multi-pass membrane protein</topology>
    </subcellularLocation>
</comment>
<evidence type="ECO:0000256" key="1">
    <source>
        <dbReference type="ARBA" id="ARBA00004141"/>
    </source>
</evidence>
<dbReference type="AlphaFoldDB" id="A0AAT9GJV6"/>
<sequence>MILACIKGYRNGLIVAVFSFVAIVVGLAAAMKLSAYVAEKLGQQTSISQSWLPFLSFAIVMVAVVILVRLGATALQKMVEMAFLGWLNKIAGMLLYAVIYTLVLSVVLFYVEQLHLFDKTTVEASQTYGFIQPWGPKVIDGIGKVIPLFRDMFASLSDFFETVAKPAATASGQVTQ</sequence>
<gene>
    <name evidence="6" type="ORF">KACHI17_17530</name>
</gene>
<evidence type="ECO:0008006" key="7">
    <source>
        <dbReference type="Google" id="ProtNLM"/>
    </source>
</evidence>
<dbReference type="GO" id="GO:0016020">
    <property type="term" value="C:membrane"/>
    <property type="evidence" value="ECO:0007669"/>
    <property type="project" value="UniProtKB-SubCell"/>
</dbReference>
<organism evidence="6">
    <name type="scientific">Sediminibacterium sp. KACHI17</name>
    <dbReference type="NCBI Taxonomy" id="1751071"/>
    <lineage>
        <taxon>Bacteria</taxon>
        <taxon>Pseudomonadati</taxon>
        <taxon>Bacteroidota</taxon>
        <taxon>Chitinophagia</taxon>
        <taxon>Chitinophagales</taxon>
        <taxon>Chitinophagaceae</taxon>
        <taxon>Sediminibacterium</taxon>
    </lineage>
</organism>
<evidence type="ECO:0000313" key="6">
    <source>
        <dbReference type="EMBL" id="BFG70872.1"/>
    </source>
</evidence>
<proteinExistence type="predicted"/>
<accession>A0AAT9GJV6</accession>
<dbReference type="EMBL" id="AP029612">
    <property type="protein sequence ID" value="BFG70872.1"/>
    <property type="molecule type" value="Genomic_DNA"/>
</dbReference>
<dbReference type="Pfam" id="PF02674">
    <property type="entry name" value="Colicin_V"/>
    <property type="match status" value="1"/>
</dbReference>
<evidence type="ECO:0000256" key="2">
    <source>
        <dbReference type="ARBA" id="ARBA00022692"/>
    </source>
</evidence>
<dbReference type="InterPro" id="IPR003825">
    <property type="entry name" value="Colicin-V_CvpA"/>
</dbReference>
<feature type="transmembrane region" description="Helical" evidence="5">
    <location>
        <begin position="93"/>
        <end position="111"/>
    </location>
</feature>
<feature type="transmembrane region" description="Helical" evidence="5">
    <location>
        <begin position="12"/>
        <end position="31"/>
    </location>
</feature>
<keyword evidence="4 5" id="KW-0472">Membrane</keyword>
<name>A0AAT9GJV6_9BACT</name>
<dbReference type="GO" id="GO:0009403">
    <property type="term" value="P:toxin biosynthetic process"/>
    <property type="evidence" value="ECO:0007669"/>
    <property type="project" value="InterPro"/>
</dbReference>
<evidence type="ECO:0000256" key="4">
    <source>
        <dbReference type="ARBA" id="ARBA00023136"/>
    </source>
</evidence>
<dbReference type="PANTHER" id="PTHR37306">
    <property type="entry name" value="COLICIN V PRODUCTION PROTEIN"/>
    <property type="match status" value="1"/>
</dbReference>